<dbReference type="PANTHER" id="PTHR11208">
    <property type="entry name" value="RNA-BINDING PROTEIN RELATED"/>
    <property type="match status" value="1"/>
</dbReference>
<feature type="compositionally biased region" description="Polar residues" evidence="3">
    <location>
        <begin position="53"/>
        <end position="80"/>
    </location>
</feature>
<feature type="compositionally biased region" description="Low complexity" evidence="3">
    <location>
        <begin position="26"/>
        <end position="36"/>
    </location>
</feature>
<feature type="domain" description="K Homology" evidence="4">
    <location>
        <begin position="242"/>
        <end position="331"/>
    </location>
</feature>
<dbReference type="SMART" id="SM00322">
    <property type="entry name" value="KH"/>
    <property type="match status" value="1"/>
</dbReference>
<dbReference type="InterPro" id="IPR036612">
    <property type="entry name" value="KH_dom_type_1_sf"/>
</dbReference>
<proteinExistence type="predicted"/>
<evidence type="ECO:0000313" key="5">
    <source>
        <dbReference type="EMBL" id="KAG2381478.1"/>
    </source>
</evidence>
<dbReference type="GeneID" id="68098921"/>
<dbReference type="GO" id="GO:0005634">
    <property type="term" value="C:nucleus"/>
    <property type="evidence" value="ECO:0007669"/>
    <property type="project" value="TreeGrafter"/>
</dbReference>
<evidence type="ECO:0000256" key="2">
    <source>
        <dbReference type="PROSITE-ProRule" id="PRU00117"/>
    </source>
</evidence>
<dbReference type="Pfam" id="PF22675">
    <property type="entry name" value="KH-I_KHDC4-BBP"/>
    <property type="match status" value="1"/>
</dbReference>
<dbReference type="InterPro" id="IPR055256">
    <property type="entry name" value="KH_1_KHDC4/BBP-like"/>
</dbReference>
<evidence type="ECO:0000256" key="1">
    <source>
        <dbReference type="ARBA" id="ARBA00022884"/>
    </source>
</evidence>
<gene>
    <name evidence="5" type="ORF">C9374_006467</name>
</gene>
<organism evidence="5 6">
    <name type="scientific">Naegleria lovaniensis</name>
    <name type="common">Amoeba</name>
    <dbReference type="NCBI Taxonomy" id="51637"/>
    <lineage>
        <taxon>Eukaryota</taxon>
        <taxon>Discoba</taxon>
        <taxon>Heterolobosea</taxon>
        <taxon>Tetramitia</taxon>
        <taxon>Eutetramitia</taxon>
        <taxon>Vahlkampfiidae</taxon>
        <taxon>Naegleria</taxon>
    </lineage>
</organism>
<dbReference type="PROSITE" id="PS50084">
    <property type="entry name" value="KH_TYPE_1"/>
    <property type="match status" value="1"/>
</dbReference>
<dbReference type="InterPro" id="IPR045071">
    <property type="entry name" value="BBP-like"/>
</dbReference>
<sequence>MPNIPPPSGLYRQDGPPPQRGISAFQQNQQVRNQQQYHGHHQNRNYYGGSGGNQPHYQQQQYKRSYSDYNEDQSSQHVHPQQQQQFYQKKQKTDFHQQQHFGSQYRDHQQSHHDNYSSSSTSQYSRQNSNGFSLGSSSSNLPFPTIIPTGMSVEALNALLIRIRLHELNEQGAQLHNGFSSLDRQEKQKLYREIQKLVSLARQINPLFNYENHFSLIKQFMTESEASMADMGEQDASAEQTKEISRKIYIPVDEYPDYNFIGLIIGPGGLTQKKLEKESGAKIAVRGKGSVKPGKIPVKSFGDEENLHVLITAEDEDSVEKAAEMIKRLLIPVEEGTNELKKEQLRELARQRGFTIEGMSDAELGAAVEDGGGESADFIAKLQSYGLNQHMHDQPPIPGVTSHVEIPGVTDNKKYMSGGKSGIESALDKLKRELLMEADEMGKAISEEQQMENEKVVVEPPKIQAPSANPFDDSYEKTYELYYEYYKQYFAQQQRTYQQFLDLFRGYEGDVPSKDHASYFQTVMWALNDQLPPVPGSFVIQKQQP</sequence>
<dbReference type="CDD" id="cd02395">
    <property type="entry name" value="KH-I_BBP"/>
    <property type="match status" value="1"/>
</dbReference>
<dbReference type="SUPFAM" id="SSF54791">
    <property type="entry name" value="Eukaryotic type KH-domain (KH-domain type I)"/>
    <property type="match status" value="1"/>
</dbReference>
<accession>A0AA88GNW2</accession>
<name>A0AA88GNW2_NAELO</name>
<reference evidence="5 6" key="1">
    <citation type="journal article" date="2018" name="BMC Genomics">
        <title>The genome of Naegleria lovaniensis, the basis for a comparative approach to unravel pathogenicity factors of the human pathogenic amoeba N. fowleri.</title>
        <authorList>
            <person name="Liechti N."/>
            <person name="Schurch N."/>
            <person name="Bruggmann R."/>
            <person name="Wittwer M."/>
        </authorList>
    </citation>
    <scope>NUCLEOTIDE SEQUENCE [LARGE SCALE GENOMIC DNA]</scope>
    <source>
        <strain evidence="5 6">ATCC 30569</strain>
    </source>
</reference>
<feature type="compositionally biased region" description="Low complexity" evidence="3">
    <location>
        <begin position="116"/>
        <end position="136"/>
    </location>
</feature>
<dbReference type="GO" id="GO:0048024">
    <property type="term" value="P:regulation of mRNA splicing, via spliceosome"/>
    <property type="evidence" value="ECO:0007669"/>
    <property type="project" value="TreeGrafter"/>
</dbReference>
<dbReference type="Gene3D" id="3.30.1370.10">
    <property type="entry name" value="K Homology domain, type 1"/>
    <property type="match status" value="1"/>
</dbReference>
<protein>
    <recommendedName>
        <fullName evidence="4">K Homology domain-containing protein</fullName>
    </recommendedName>
</protein>
<evidence type="ECO:0000256" key="3">
    <source>
        <dbReference type="SAM" id="MobiDB-lite"/>
    </source>
</evidence>
<feature type="compositionally biased region" description="Basic and acidic residues" evidence="3">
    <location>
        <begin position="105"/>
        <end position="115"/>
    </location>
</feature>
<dbReference type="InterPro" id="IPR004087">
    <property type="entry name" value="KH_dom"/>
</dbReference>
<dbReference type="Proteomes" id="UP000816034">
    <property type="component" value="Unassembled WGS sequence"/>
</dbReference>
<feature type="region of interest" description="Disordered" evidence="3">
    <location>
        <begin position="1"/>
        <end position="136"/>
    </location>
</feature>
<evidence type="ECO:0000259" key="4">
    <source>
        <dbReference type="SMART" id="SM00322"/>
    </source>
</evidence>
<keyword evidence="1 2" id="KW-0694">RNA-binding</keyword>
<dbReference type="GO" id="GO:0003729">
    <property type="term" value="F:mRNA binding"/>
    <property type="evidence" value="ECO:0007669"/>
    <property type="project" value="TreeGrafter"/>
</dbReference>
<dbReference type="EMBL" id="PYSW02000027">
    <property type="protein sequence ID" value="KAG2381478.1"/>
    <property type="molecule type" value="Genomic_DNA"/>
</dbReference>
<keyword evidence="6" id="KW-1185">Reference proteome</keyword>
<comment type="caution">
    <text evidence="5">The sequence shown here is derived from an EMBL/GenBank/DDBJ whole genome shotgun (WGS) entry which is preliminary data.</text>
</comment>
<dbReference type="RefSeq" id="XP_044547158.1">
    <property type="nucleotide sequence ID" value="XM_044696330.1"/>
</dbReference>
<evidence type="ECO:0000313" key="6">
    <source>
        <dbReference type="Proteomes" id="UP000816034"/>
    </source>
</evidence>
<dbReference type="AlphaFoldDB" id="A0AA88GNW2"/>